<reference evidence="1" key="1">
    <citation type="journal article" date="2019" name="MBio">
        <title>Virus Genomes from Deep Sea Sediments Expand the Ocean Megavirome and Support Independent Origins of Viral Gigantism.</title>
        <authorList>
            <person name="Backstrom D."/>
            <person name="Yutin N."/>
            <person name="Jorgensen S.L."/>
            <person name="Dharamshi J."/>
            <person name="Homa F."/>
            <person name="Zaremba-Niedwiedzka K."/>
            <person name="Spang A."/>
            <person name="Wolf Y.I."/>
            <person name="Koonin E.V."/>
            <person name="Ettema T.J."/>
        </authorList>
    </citation>
    <scope>NUCLEOTIDE SEQUENCE</scope>
</reference>
<dbReference type="PANTHER" id="PTHR46586">
    <property type="entry name" value="ANKYRIN REPEAT-CONTAINING PROTEIN"/>
    <property type="match status" value="1"/>
</dbReference>
<dbReference type="InterPro" id="IPR036770">
    <property type="entry name" value="Ankyrin_rpt-contain_sf"/>
</dbReference>
<organism evidence="1">
    <name type="scientific">Pithovirus LCDPAC01</name>
    <dbReference type="NCBI Taxonomy" id="2506600"/>
    <lineage>
        <taxon>Viruses</taxon>
        <taxon>Pithoviruses</taxon>
    </lineage>
</organism>
<proteinExistence type="predicted"/>
<accession>A0A481YMV2</accession>
<evidence type="ECO:0000313" key="1">
    <source>
        <dbReference type="EMBL" id="QBK84648.1"/>
    </source>
</evidence>
<dbReference type="InterPro" id="IPR052050">
    <property type="entry name" value="SecEffector_AnkRepeat"/>
</dbReference>
<dbReference type="PANTHER" id="PTHR46586:SF3">
    <property type="entry name" value="ANKYRIN REPEAT-CONTAINING PROTEIN"/>
    <property type="match status" value="1"/>
</dbReference>
<dbReference type="SMART" id="SM00248">
    <property type="entry name" value="ANK"/>
    <property type="match status" value="3"/>
</dbReference>
<sequence length="324" mass="36564">MEIVYEYDKPKIIEVILNKGFWESNMFISLIGRSDVVKYLISRNVPIPDEALVEAGILGYAETVKTIVSEVKTVPEHILRDIICAGFVIETSEEDILTIVKSLYHNQLTAHDMATVASLGPTIVKYLLKNGAPVDTRAVKVAIEIGDLETIKILLEYKVPVDKAMTAFAFTKRLQIAKYLFENGSYIDSTAVKAAAESGNLEGVKYLIRNNAPIDSEVMNIAVGSWKLEDIKYLFENNVPVDNKTVLASAMKNRKVLDVVEYLLKKDIPITDASVRAADKRGHIELARYLYQTSFEQEMKDTIPVRDIIHKCNLTLKIFKFRRF</sequence>
<dbReference type="Pfam" id="PF12796">
    <property type="entry name" value="Ank_2"/>
    <property type="match status" value="1"/>
</dbReference>
<protein>
    <submittedName>
        <fullName evidence="1">Ankyrin repeat protein</fullName>
    </submittedName>
</protein>
<dbReference type="Gene3D" id="1.25.40.20">
    <property type="entry name" value="Ankyrin repeat-containing domain"/>
    <property type="match status" value="1"/>
</dbReference>
<dbReference type="EMBL" id="MK500283">
    <property type="protein sequence ID" value="QBK84648.1"/>
    <property type="molecule type" value="Genomic_DNA"/>
</dbReference>
<name>A0A481YMV2_9VIRU</name>
<dbReference type="InterPro" id="IPR002110">
    <property type="entry name" value="Ankyrin_rpt"/>
</dbReference>
<gene>
    <name evidence="1" type="ORF">LCDPAC01_01290</name>
</gene>
<dbReference type="SUPFAM" id="SSF48403">
    <property type="entry name" value="Ankyrin repeat"/>
    <property type="match status" value="1"/>
</dbReference>